<proteinExistence type="predicted"/>
<dbReference type="InterPro" id="IPR051091">
    <property type="entry name" value="O-Glucosyltr/Glycosyltrsf_90"/>
</dbReference>
<keyword evidence="3" id="KW-1185">Reference proteome</keyword>
<sequence>MNLGSWLDRIADVGFTDLLCFPQSGRRTCDYNERWFEAVEKVPMSKQFDYKFLPDIDGNSFSGRYLSFLRSTSVPIKATLYSEWHDDRLIPWLHFVPMDNSFVDMCGILDYFLGTGDGHVAMLYGTYDEAAKKVAHRGREWAKKVLRKEDMHMYTLRLLLEYARLCNDDRGQLGFVGDLAKEAPEDEA</sequence>
<dbReference type="OrthoDB" id="541052at2759"/>
<dbReference type="PANTHER" id="PTHR12203">
    <property type="entry name" value="KDEL LYS-ASP-GLU-LEU CONTAINING - RELATED"/>
    <property type="match status" value="1"/>
</dbReference>
<accession>A0A8J2IAU0</accession>
<dbReference type="GeneID" id="67011436"/>
<reference evidence="2" key="1">
    <citation type="submission" date="2021-05" db="EMBL/GenBank/DDBJ databases">
        <authorList>
            <person name="Stam R."/>
        </authorList>
    </citation>
    <scope>NUCLEOTIDE SEQUENCE</scope>
    <source>
        <strain evidence="2">CS162</strain>
    </source>
</reference>
<gene>
    <name evidence="2" type="ORF">ALTATR162_LOCUS11191</name>
</gene>
<protein>
    <recommendedName>
        <fullName evidence="1">Glycosyl transferase CAP10 domain-containing protein</fullName>
    </recommendedName>
</protein>
<name>A0A8J2IAU0_9PLEO</name>
<dbReference type="InterPro" id="IPR006598">
    <property type="entry name" value="CAP10"/>
</dbReference>
<evidence type="ECO:0000259" key="1">
    <source>
        <dbReference type="Pfam" id="PF05686"/>
    </source>
</evidence>
<dbReference type="PANTHER" id="PTHR12203:SF22">
    <property type="entry name" value="CAPSULE ASSOCIATED PROTEIN"/>
    <property type="match status" value="1"/>
</dbReference>
<organism evidence="2 3">
    <name type="scientific">Alternaria atra</name>
    <dbReference type="NCBI Taxonomy" id="119953"/>
    <lineage>
        <taxon>Eukaryota</taxon>
        <taxon>Fungi</taxon>
        <taxon>Dikarya</taxon>
        <taxon>Ascomycota</taxon>
        <taxon>Pezizomycotina</taxon>
        <taxon>Dothideomycetes</taxon>
        <taxon>Pleosporomycetidae</taxon>
        <taxon>Pleosporales</taxon>
        <taxon>Pleosporineae</taxon>
        <taxon>Pleosporaceae</taxon>
        <taxon>Alternaria</taxon>
        <taxon>Alternaria sect. Ulocladioides</taxon>
    </lineage>
</organism>
<evidence type="ECO:0000313" key="2">
    <source>
        <dbReference type="EMBL" id="CAG5185007.1"/>
    </source>
</evidence>
<comment type="caution">
    <text evidence="2">The sequence shown here is derived from an EMBL/GenBank/DDBJ whole genome shotgun (WGS) entry which is preliminary data.</text>
</comment>
<feature type="domain" description="Glycosyl transferase CAP10" evidence="1">
    <location>
        <begin position="31"/>
        <end position="166"/>
    </location>
</feature>
<dbReference type="Proteomes" id="UP000676310">
    <property type="component" value="Unassembled WGS sequence"/>
</dbReference>
<dbReference type="Pfam" id="PF05686">
    <property type="entry name" value="Glyco_transf_90"/>
    <property type="match status" value="1"/>
</dbReference>
<dbReference type="EMBL" id="CAJRGZ010000030">
    <property type="protein sequence ID" value="CAG5185007.1"/>
    <property type="molecule type" value="Genomic_DNA"/>
</dbReference>
<dbReference type="AlphaFoldDB" id="A0A8J2IAU0"/>
<evidence type="ECO:0000313" key="3">
    <source>
        <dbReference type="Proteomes" id="UP000676310"/>
    </source>
</evidence>
<dbReference type="RefSeq" id="XP_043174768.1">
    <property type="nucleotide sequence ID" value="XM_043318833.1"/>
</dbReference>